<gene>
    <name evidence="2" type="ORF">GB993_00700</name>
</gene>
<evidence type="ECO:0000313" key="2">
    <source>
        <dbReference type="EMBL" id="MYV16049.1"/>
    </source>
</evidence>
<organism evidence="2 3">
    <name type="scientific">Furfurilactobacillus milii</name>
    <dbReference type="NCBI Taxonomy" id="2888272"/>
    <lineage>
        <taxon>Bacteria</taxon>
        <taxon>Bacillati</taxon>
        <taxon>Bacillota</taxon>
        <taxon>Bacilli</taxon>
        <taxon>Lactobacillales</taxon>
        <taxon>Lactobacillaceae</taxon>
        <taxon>Furfurilactobacillus</taxon>
    </lineage>
</organism>
<dbReference type="InterPro" id="IPR053163">
    <property type="entry name" value="HTH-type_regulator_Rgg"/>
</dbReference>
<dbReference type="SUPFAM" id="SSF48452">
    <property type="entry name" value="TPR-like"/>
    <property type="match status" value="1"/>
</dbReference>
<name>A0A6N9HZP2_9LACO</name>
<dbReference type="GO" id="GO:0003677">
    <property type="term" value="F:DNA binding"/>
    <property type="evidence" value="ECO:0007669"/>
    <property type="project" value="InterPro"/>
</dbReference>
<proteinExistence type="predicted"/>
<dbReference type="OrthoDB" id="2308320at2"/>
<dbReference type="InterPro" id="IPR001387">
    <property type="entry name" value="Cro/C1-type_HTH"/>
</dbReference>
<dbReference type="Proteomes" id="UP000449209">
    <property type="component" value="Unassembled WGS sequence"/>
</dbReference>
<sequence>MIDGSIIRKKRRSMHLSQRDLAANITTQTTISNLENSSGIPNSELFNKILRRLGLSMDDVFTEDTAEPGPYLSKADDASKNFDHQGVLDILKKIEPNENFTDEDTLHYDFLKADAEMWLTKDYMGAIFNYNKMQEFARNKTDLSIYSVLAVCQLGTAYYYSERVDSAIHYFNELPKLLEQIDIENNLYWTLFIMDNLTNFWSKQHEFKKSIDFGQRALEITEKYHTIDFADTLSFTVGENYAYLKGWDNKKAQEYLAQSYFLVKYTGSKVAQKVIKERLTEHHISFQW</sequence>
<protein>
    <submittedName>
        <fullName evidence="2">Helix-turn-helix domain-containing protein</fullName>
    </submittedName>
</protein>
<accession>A0A6N9HZP2</accession>
<evidence type="ECO:0000259" key="1">
    <source>
        <dbReference type="PROSITE" id="PS50943"/>
    </source>
</evidence>
<dbReference type="SUPFAM" id="SSF47413">
    <property type="entry name" value="lambda repressor-like DNA-binding domains"/>
    <property type="match status" value="1"/>
</dbReference>
<dbReference type="CDD" id="cd00093">
    <property type="entry name" value="HTH_XRE"/>
    <property type="match status" value="1"/>
</dbReference>
<dbReference type="SMART" id="SM00530">
    <property type="entry name" value="HTH_XRE"/>
    <property type="match status" value="1"/>
</dbReference>
<dbReference type="EMBL" id="WEZQ01000001">
    <property type="protein sequence ID" value="MYV16049.1"/>
    <property type="molecule type" value="Genomic_DNA"/>
</dbReference>
<dbReference type="InterPro" id="IPR010982">
    <property type="entry name" value="Lambda_DNA-bd_dom_sf"/>
</dbReference>
<dbReference type="RefSeq" id="WP_161002662.1">
    <property type="nucleotide sequence ID" value="NZ_WEZQ01000001.1"/>
</dbReference>
<dbReference type="InterPro" id="IPR011990">
    <property type="entry name" value="TPR-like_helical_dom_sf"/>
</dbReference>
<comment type="caution">
    <text evidence="2">The sequence shown here is derived from an EMBL/GenBank/DDBJ whole genome shotgun (WGS) entry which is preliminary data.</text>
</comment>
<dbReference type="Gene3D" id="1.25.40.10">
    <property type="entry name" value="Tetratricopeptide repeat domain"/>
    <property type="match status" value="1"/>
</dbReference>
<feature type="domain" description="HTH cro/C1-type" evidence="1">
    <location>
        <begin position="7"/>
        <end position="60"/>
    </location>
</feature>
<evidence type="ECO:0000313" key="3">
    <source>
        <dbReference type="Proteomes" id="UP000449209"/>
    </source>
</evidence>
<dbReference type="PROSITE" id="PS50943">
    <property type="entry name" value="HTH_CROC1"/>
    <property type="match status" value="1"/>
</dbReference>
<dbReference type="AlphaFoldDB" id="A0A6N9HZP2"/>
<dbReference type="Pfam" id="PF01381">
    <property type="entry name" value="HTH_3"/>
    <property type="match status" value="1"/>
</dbReference>
<dbReference type="PANTHER" id="PTHR37038">
    <property type="entry name" value="TRANSCRIPTIONAL REGULATOR-RELATED"/>
    <property type="match status" value="1"/>
</dbReference>
<reference evidence="2 3" key="1">
    <citation type="journal article" date="2019" name="Appl. Environ. Microbiol.">
        <title>Genetic determinants of hydroxycinnamic acid metabolism in heterofermentative lactobacilli.</title>
        <authorList>
            <person name="Gaur G."/>
            <person name="Oh J.H."/>
            <person name="Filannino P."/>
            <person name="Gobbetti M."/>
            <person name="van Pijkeren J.P."/>
            <person name="Ganzle M.G."/>
        </authorList>
    </citation>
    <scope>NUCLEOTIDE SEQUENCE [LARGE SCALE GENOMIC DNA]</scope>
    <source>
        <strain evidence="2 3">C5</strain>
    </source>
</reference>